<dbReference type="HOGENOM" id="CLU_131049_0_0_1"/>
<gene>
    <name evidence="2" type="ORF">HMPREF1541_09344</name>
</gene>
<dbReference type="Proteomes" id="UP000030752">
    <property type="component" value="Unassembled WGS sequence"/>
</dbReference>
<dbReference type="VEuPathDB" id="FungiDB:HMPREF1541_09344"/>
<protein>
    <submittedName>
        <fullName evidence="2">Uncharacterized protein</fullName>
    </submittedName>
</protein>
<dbReference type="eggNOG" id="ENOG502T5DM">
    <property type="taxonomic scope" value="Eukaryota"/>
</dbReference>
<dbReference type="RefSeq" id="XP_008712240.1">
    <property type="nucleotide sequence ID" value="XM_008714018.1"/>
</dbReference>
<dbReference type="GeneID" id="19976683"/>
<name>W2SA01_CYPE1</name>
<reference evidence="2 3" key="1">
    <citation type="submission" date="2013-03" db="EMBL/GenBank/DDBJ databases">
        <title>The Genome Sequence of Phialophora europaea CBS 101466.</title>
        <authorList>
            <consortium name="The Broad Institute Genomics Platform"/>
            <person name="Cuomo C."/>
            <person name="de Hoog S."/>
            <person name="Gorbushina A."/>
            <person name="Walker B."/>
            <person name="Young S.K."/>
            <person name="Zeng Q."/>
            <person name="Gargeya S."/>
            <person name="Fitzgerald M."/>
            <person name="Haas B."/>
            <person name="Abouelleil A."/>
            <person name="Allen A.W."/>
            <person name="Alvarado L."/>
            <person name="Arachchi H.M."/>
            <person name="Berlin A.M."/>
            <person name="Chapman S.B."/>
            <person name="Gainer-Dewar J."/>
            <person name="Goldberg J."/>
            <person name="Griggs A."/>
            <person name="Gujja S."/>
            <person name="Hansen M."/>
            <person name="Howarth C."/>
            <person name="Imamovic A."/>
            <person name="Ireland A."/>
            <person name="Larimer J."/>
            <person name="McCowan C."/>
            <person name="Murphy C."/>
            <person name="Pearson M."/>
            <person name="Poon T.W."/>
            <person name="Priest M."/>
            <person name="Roberts A."/>
            <person name="Saif S."/>
            <person name="Shea T."/>
            <person name="Sisk P."/>
            <person name="Sykes S."/>
            <person name="Wortman J."/>
            <person name="Nusbaum C."/>
            <person name="Birren B."/>
        </authorList>
    </citation>
    <scope>NUCLEOTIDE SEQUENCE [LARGE SCALE GENOMIC DNA]</scope>
    <source>
        <strain evidence="2 3">CBS 101466</strain>
    </source>
</reference>
<dbReference type="EMBL" id="KB822712">
    <property type="protein sequence ID" value="ETN45512.1"/>
    <property type="molecule type" value="Genomic_DNA"/>
</dbReference>
<feature type="region of interest" description="Disordered" evidence="1">
    <location>
        <begin position="23"/>
        <end position="62"/>
    </location>
</feature>
<evidence type="ECO:0000313" key="3">
    <source>
        <dbReference type="Proteomes" id="UP000030752"/>
    </source>
</evidence>
<accession>W2SA01</accession>
<feature type="compositionally biased region" description="Polar residues" evidence="1">
    <location>
        <begin position="50"/>
        <end position="62"/>
    </location>
</feature>
<evidence type="ECO:0000256" key="1">
    <source>
        <dbReference type="SAM" id="MobiDB-lite"/>
    </source>
</evidence>
<dbReference type="OrthoDB" id="10654455at2759"/>
<feature type="compositionally biased region" description="Low complexity" evidence="1">
    <location>
        <begin position="23"/>
        <end position="32"/>
    </location>
</feature>
<organism evidence="2 3">
    <name type="scientific">Cyphellophora europaea (strain CBS 101466)</name>
    <name type="common">Phialophora europaea</name>
    <dbReference type="NCBI Taxonomy" id="1220924"/>
    <lineage>
        <taxon>Eukaryota</taxon>
        <taxon>Fungi</taxon>
        <taxon>Dikarya</taxon>
        <taxon>Ascomycota</taxon>
        <taxon>Pezizomycotina</taxon>
        <taxon>Eurotiomycetes</taxon>
        <taxon>Chaetothyriomycetidae</taxon>
        <taxon>Chaetothyriales</taxon>
        <taxon>Cyphellophoraceae</taxon>
        <taxon>Cyphellophora</taxon>
    </lineage>
</organism>
<evidence type="ECO:0000313" key="2">
    <source>
        <dbReference type="EMBL" id="ETN45512.1"/>
    </source>
</evidence>
<keyword evidence="3" id="KW-1185">Reference proteome</keyword>
<dbReference type="InParanoid" id="W2SA01"/>
<proteinExistence type="predicted"/>
<dbReference type="AlphaFoldDB" id="W2SA01"/>
<sequence>MAASESSTANKRASITSISTIASNASISSTASKPALPRRESSVQLVPHSHSPTYFDQPLTPSEQRLVAETESRFDDLDLSSKDFDFDDVFTFDRPQRKIPRVVEVSSSSREQRHPGQRDWSYFSFSHYGAAANPRARAANPYKPKPGMAGMQRELGLGIGAAYLRNQQLLHKERR</sequence>